<gene>
    <name evidence="2" type="ORF">SEV965_LOCUS31953</name>
</gene>
<accession>A0A815LYR2</accession>
<keyword evidence="1" id="KW-0812">Transmembrane</keyword>
<proteinExistence type="predicted"/>
<dbReference type="AlphaFoldDB" id="A0A815LYR2"/>
<reference evidence="2" key="1">
    <citation type="submission" date="2021-02" db="EMBL/GenBank/DDBJ databases">
        <authorList>
            <person name="Nowell W R."/>
        </authorList>
    </citation>
    <scope>NUCLEOTIDE SEQUENCE</scope>
</reference>
<keyword evidence="1" id="KW-0472">Membrane</keyword>
<feature type="transmembrane region" description="Helical" evidence="1">
    <location>
        <begin position="12"/>
        <end position="29"/>
    </location>
</feature>
<protein>
    <recommendedName>
        <fullName evidence="4">Methyltransferase FkbM domain-containing protein</fullName>
    </recommendedName>
</protein>
<evidence type="ECO:0000313" key="2">
    <source>
        <dbReference type="EMBL" id="CAF1413173.1"/>
    </source>
</evidence>
<dbReference type="Proteomes" id="UP000663889">
    <property type="component" value="Unassembled WGS sequence"/>
</dbReference>
<sequence length="349" mass="40017">MNICQQKSSKILGIAIILGAIAFFIRLRTQEQLVGFQSKPLQVWYTAEQRFKRPFYINRDHGFCGPCPEDKQLSYAWRLVDIVAHISPKFPFIVNIGAASIEGGRYDPTYSLLSTTNLSFGALLIDPITHPSFFNAYPNRSNIQIRHDAVWPESVVKNIFEKYNISKNFTILKIDIDSYECSVIESILHGGFRPLVIHTEFNPIFPPPIIFMPIYNSTAKYDWKPPLWSTDGPFYGCSLSALSKLFRPFNYILLEIDFWDAIYIQYHIAQSARIQVPANDDIAYKSGFSAHTCLPYCRQNIKLYNKRIETAIRTASNLPNFTVYMTNIIDLFAPVSSKTNVRHPYIITS</sequence>
<name>A0A815LYR2_9BILA</name>
<comment type="caution">
    <text evidence="2">The sequence shown here is derived from an EMBL/GenBank/DDBJ whole genome shotgun (WGS) entry which is preliminary data.</text>
</comment>
<organism evidence="2 3">
    <name type="scientific">Rotaria sordida</name>
    <dbReference type="NCBI Taxonomy" id="392033"/>
    <lineage>
        <taxon>Eukaryota</taxon>
        <taxon>Metazoa</taxon>
        <taxon>Spiralia</taxon>
        <taxon>Gnathifera</taxon>
        <taxon>Rotifera</taxon>
        <taxon>Eurotatoria</taxon>
        <taxon>Bdelloidea</taxon>
        <taxon>Philodinida</taxon>
        <taxon>Philodinidae</taxon>
        <taxon>Rotaria</taxon>
    </lineage>
</organism>
<evidence type="ECO:0000313" key="3">
    <source>
        <dbReference type="Proteomes" id="UP000663889"/>
    </source>
</evidence>
<dbReference type="EMBL" id="CAJNOU010003845">
    <property type="protein sequence ID" value="CAF1413173.1"/>
    <property type="molecule type" value="Genomic_DNA"/>
</dbReference>
<evidence type="ECO:0008006" key="4">
    <source>
        <dbReference type="Google" id="ProtNLM"/>
    </source>
</evidence>
<evidence type="ECO:0000256" key="1">
    <source>
        <dbReference type="SAM" id="Phobius"/>
    </source>
</evidence>
<keyword evidence="1" id="KW-1133">Transmembrane helix</keyword>